<dbReference type="OrthoDB" id="3193022at2"/>
<dbReference type="SUPFAM" id="SSF46689">
    <property type="entry name" value="Homeodomain-like"/>
    <property type="match status" value="1"/>
</dbReference>
<dbReference type="InterPro" id="IPR050624">
    <property type="entry name" value="HTH-type_Tx_Regulator"/>
</dbReference>
<dbReference type="AlphaFoldDB" id="A0A2U1ZVY2"/>
<dbReference type="InterPro" id="IPR001647">
    <property type="entry name" value="HTH_TetR"/>
</dbReference>
<organism evidence="5 6">
    <name type="scientific">Serinibacter arcticus</name>
    <dbReference type="NCBI Taxonomy" id="1655435"/>
    <lineage>
        <taxon>Bacteria</taxon>
        <taxon>Bacillati</taxon>
        <taxon>Actinomycetota</taxon>
        <taxon>Actinomycetes</taxon>
        <taxon>Micrococcales</taxon>
        <taxon>Beutenbergiaceae</taxon>
        <taxon>Serinibacter</taxon>
    </lineage>
</organism>
<comment type="caution">
    <text evidence="5">The sequence shown here is derived from an EMBL/GenBank/DDBJ whole genome shotgun (WGS) entry which is preliminary data.</text>
</comment>
<feature type="DNA-binding region" description="H-T-H motif" evidence="2">
    <location>
        <begin position="29"/>
        <end position="48"/>
    </location>
</feature>
<proteinExistence type="predicted"/>
<name>A0A2U1ZVY2_9MICO</name>
<dbReference type="Pfam" id="PF00440">
    <property type="entry name" value="TetR_N"/>
    <property type="match status" value="1"/>
</dbReference>
<feature type="domain" description="HTH tetR-type" evidence="4">
    <location>
        <begin position="6"/>
        <end position="66"/>
    </location>
</feature>
<feature type="compositionally biased region" description="Basic and acidic residues" evidence="3">
    <location>
        <begin position="195"/>
        <end position="207"/>
    </location>
</feature>
<dbReference type="EMBL" id="PYHR01000002">
    <property type="protein sequence ID" value="PWD51082.1"/>
    <property type="molecule type" value="Genomic_DNA"/>
</dbReference>
<dbReference type="PROSITE" id="PS50977">
    <property type="entry name" value="HTH_TETR_2"/>
    <property type="match status" value="1"/>
</dbReference>
<evidence type="ECO:0000256" key="1">
    <source>
        <dbReference type="ARBA" id="ARBA00023125"/>
    </source>
</evidence>
<reference evidence="5 6" key="1">
    <citation type="submission" date="2018-03" db="EMBL/GenBank/DDBJ databases">
        <title>Genome assembly of novel Miniimonas species PCH200.</title>
        <authorList>
            <person name="Thakur V."/>
            <person name="Kumar V."/>
            <person name="Singh D."/>
        </authorList>
    </citation>
    <scope>NUCLEOTIDE SEQUENCE [LARGE SCALE GENOMIC DNA]</scope>
    <source>
        <strain evidence="5 6">PCH200</strain>
    </source>
</reference>
<dbReference type="GO" id="GO:0003677">
    <property type="term" value="F:DNA binding"/>
    <property type="evidence" value="ECO:0007669"/>
    <property type="project" value="UniProtKB-UniRule"/>
</dbReference>
<dbReference type="Proteomes" id="UP000245166">
    <property type="component" value="Unassembled WGS sequence"/>
</dbReference>
<protein>
    <submittedName>
        <fullName evidence="5">TetR/AcrR family transcriptional regulator</fullName>
    </submittedName>
</protein>
<evidence type="ECO:0000313" key="6">
    <source>
        <dbReference type="Proteomes" id="UP000245166"/>
    </source>
</evidence>
<dbReference type="InterPro" id="IPR009057">
    <property type="entry name" value="Homeodomain-like_sf"/>
</dbReference>
<keyword evidence="1 2" id="KW-0238">DNA-binding</keyword>
<evidence type="ECO:0000256" key="2">
    <source>
        <dbReference type="PROSITE-ProRule" id="PRU00335"/>
    </source>
</evidence>
<keyword evidence="6" id="KW-1185">Reference proteome</keyword>
<sequence>MDPRIARTRRSLQRAMLALASERDLEDFTVADIVERAEVNRSSFYQHYSDKDTLLADAIDHAMQEDGADLPPLLDLVDDSPPSALVVYLQHFEAYAAVYARVFGERGSPVAVARLQGRVREIARDAIEHSGTTAFGGMPVDVAAAGVAGSVTGVLGAWIALEPRPTVGTAAAWIWQVLVGPGELGLGGAESEGTCGEKERKSASGSP</sequence>
<gene>
    <name evidence="5" type="ORF">C8046_10920</name>
</gene>
<evidence type="ECO:0000256" key="3">
    <source>
        <dbReference type="SAM" id="MobiDB-lite"/>
    </source>
</evidence>
<dbReference type="Gene3D" id="1.10.357.10">
    <property type="entry name" value="Tetracycline Repressor, domain 2"/>
    <property type="match status" value="1"/>
</dbReference>
<dbReference type="PANTHER" id="PTHR43479:SF7">
    <property type="entry name" value="TETR-FAMILY TRANSCRIPTIONAL REGULATOR"/>
    <property type="match status" value="1"/>
</dbReference>
<feature type="region of interest" description="Disordered" evidence="3">
    <location>
        <begin position="187"/>
        <end position="207"/>
    </location>
</feature>
<dbReference type="PANTHER" id="PTHR43479">
    <property type="entry name" value="ACREF/ENVCD OPERON REPRESSOR-RELATED"/>
    <property type="match status" value="1"/>
</dbReference>
<dbReference type="RefSeq" id="WP_109229463.1">
    <property type="nucleotide sequence ID" value="NZ_PYHR01000002.1"/>
</dbReference>
<evidence type="ECO:0000259" key="4">
    <source>
        <dbReference type="PROSITE" id="PS50977"/>
    </source>
</evidence>
<evidence type="ECO:0000313" key="5">
    <source>
        <dbReference type="EMBL" id="PWD51082.1"/>
    </source>
</evidence>
<accession>A0A2U1ZVY2</accession>